<dbReference type="InterPro" id="IPR036097">
    <property type="entry name" value="HisK_dim/P_sf"/>
</dbReference>
<dbReference type="PROSITE" id="PS50109">
    <property type="entry name" value="HIS_KIN"/>
    <property type="match status" value="1"/>
</dbReference>
<gene>
    <name evidence="10" type="ORF">SEPMUDRAFT_53287</name>
</gene>
<dbReference type="GO" id="GO:0009927">
    <property type="term" value="F:histidine phosphotransfer kinase activity"/>
    <property type="evidence" value="ECO:0007669"/>
    <property type="project" value="TreeGrafter"/>
</dbReference>
<evidence type="ECO:0000256" key="4">
    <source>
        <dbReference type="ARBA" id="ARBA00022679"/>
    </source>
</evidence>
<evidence type="ECO:0000256" key="1">
    <source>
        <dbReference type="ARBA" id="ARBA00000085"/>
    </source>
</evidence>
<dbReference type="OrthoDB" id="303614at2759"/>
<evidence type="ECO:0000256" key="6">
    <source>
        <dbReference type="PROSITE-ProRule" id="PRU00169"/>
    </source>
</evidence>
<dbReference type="InterPro" id="IPR005467">
    <property type="entry name" value="His_kinase_dom"/>
</dbReference>
<dbReference type="SUPFAM" id="SSF47384">
    <property type="entry name" value="Homodimeric domain of signal transducing histidine kinase"/>
    <property type="match status" value="1"/>
</dbReference>
<sequence length="1166" mass="128420">MPDSVSGQQQQQESRFRLRTEHARQRDVWRYLYPWSREYHRALLLNPHIFPTDKDQPITTTPRPCPDIALAAFAQLVALRLHARRCLITLCTGEIDYVLTEATKTMSLQYESVEDARDAPWLGTCSYLSDDGLNSLAMDSWRRARHVRHAPAEQDYFYTESSSAHWQIISDVRGTGHLAQRGFVRRSSGLRFYAAIPLRSGSGSVLGSLAILDDMPRHGISAVEMSYLEEVADTITQHLNATVVHSQRQRSERMVQSLGLFNNGKSSLRRWWLKQEATRVSAAGRHKSGKMTRGEQTTAANEEFGFKTGSTSDRETTSARTYARASNLMREAIGADGVVFLEVSSHSTGTKGPSLDTSSASDRFVHRLTSDGEASDTTAGTMCRLHAFSSIEDSSINNAMRLASGFNMPERLLLQLIRQYPNGHIFNYDANGADCTSSGGDESANSSAGSKRKRSVRGHTLPEIMPNAKSIAFYPIWNEDQDRFTSATFLWSTSPYRYFDPIEDITYLASWGHSLLAELGRLETIASDKAKGSFISSVSHELRSPLHGILAGVEFLMESDLSAFQQEMARTISMAGRTLLDTVNHILDYAKMSSFTRAERKSRISADEERQLAGASPADKMPDEIGVSTEFDLANLIEEVVETIVSAHRFGERSRNAGSKKVSVTLNISWRKSWKIRGSPGAWTRIVQNLVSNALKYTTKGVVAIRLDLLDRPIRFSVQDSGIGISKKFLETGLYTPFKQESSLSSGTGLGLSIVQQICKDMNATIALDSTLGKGTTATVGMNAAFVANVEDPDVGSGLSFRMELNVSKYHWIVPTPDEDTDLGALGVSVMETAKSWLQCDTSHGPSFSNEGTGPCVVAIAEDLLLLWAQEGPQALRKRMAAFGKMPPHVLVLGDSLQSVFLRVPAEDLPFSAVLIHQPVGPQKLLRAITSDRDSTQLGSHLEKGPWDFPVPYSSMTPQLHLIDAPSPAAAEVSAGSAGPDGTKPQDPGSLTPTTSFASYEEQPTRSPSIRQKGFGNTVLLVEDNQINMRVLVMLMKRQGVPYLCANNGREAVDLFRANPESFFLVLMDINMPVMDGFQATAKIRETERKRRLPRSFVAALTGVTNEEAKTQAFASGVDEFLSKPVLLKEMKEMITKARQREMGRATTPFEISTTAAMGKTVPHTP</sequence>
<dbReference type="PRINTS" id="PR00344">
    <property type="entry name" value="BCTRLSENSOR"/>
</dbReference>
<feature type="domain" description="Histidine kinase" evidence="8">
    <location>
        <begin position="537"/>
        <end position="786"/>
    </location>
</feature>
<evidence type="ECO:0000256" key="3">
    <source>
        <dbReference type="ARBA" id="ARBA00022553"/>
    </source>
</evidence>
<dbReference type="SUPFAM" id="SSF52172">
    <property type="entry name" value="CheY-like"/>
    <property type="match status" value="1"/>
</dbReference>
<dbReference type="Pfam" id="PF02518">
    <property type="entry name" value="HATPase_c"/>
    <property type="match status" value="1"/>
</dbReference>
<dbReference type="CDD" id="cd17546">
    <property type="entry name" value="REC_hyHK_CKI1_RcsC-like"/>
    <property type="match status" value="1"/>
</dbReference>
<name>M3BRU4_SPHMS</name>
<dbReference type="Proteomes" id="UP000016931">
    <property type="component" value="Unassembled WGS sequence"/>
</dbReference>
<keyword evidence="4" id="KW-0808">Transferase</keyword>
<reference evidence="10 11" key="1">
    <citation type="journal article" date="2012" name="PLoS Pathog.">
        <title>Diverse lifestyles and strategies of plant pathogenesis encoded in the genomes of eighteen Dothideomycetes fungi.</title>
        <authorList>
            <person name="Ohm R.A."/>
            <person name="Feau N."/>
            <person name="Henrissat B."/>
            <person name="Schoch C.L."/>
            <person name="Horwitz B.A."/>
            <person name="Barry K.W."/>
            <person name="Condon B.J."/>
            <person name="Copeland A.C."/>
            <person name="Dhillon B."/>
            <person name="Glaser F."/>
            <person name="Hesse C.N."/>
            <person name="Kosti I."/>
            <person name="LaButti K."/>
            <person name="Lindquist E.A."/>
            <person name="Lucas S."/>
            <person name="Salamov A.A."/>
            <person name="Bradshaw R.E."/>
            <person name="Ciuffetti L."/>
            <person name="Hamelin R.C."/>
            <person name="Kema G.H.J."/>
            <person name="Lawrence C."/>
            <person name="Scott J.A."/>
            <person name="Spatafora J.W."/>
            <person name="Turgeon B.G."/>
            <person name="de Wit P.J.G.M."/>
            <person name="Zhong S."/>
            <person name="Goodwin S.B."/>
            <person name="Grigoriev I.V."/>
        </authorList>
    </citation>
    <scope>NUCLEOTIDE SEQUENCE [LARGE SCALE GENOMIC DNA]</scope>
    <source>
        <strain evidence="10 11">SO2202</strain>
    </source>
</reference>
<dbReference type="Pfam" id="PF00072">
    <property type="entry name" value="Response_reg"/>
    <property type="match status" value="1"/>
</dbReference>
<protein>
    <recommendedName>
        <fullName evidence="2">histidine kinase</fullName>
        <ecNumber evidence="2">2.7.13.3</ecNumber>
    </recommendedName>
</protein>
<dbReference type="Gene3D" id="3.30.565.10">
    <property type="entry name" value="Histidine kinase-like ATPase, C-terminal domain"/>
    <property type="match status" value="1"/>
</dbReference>
<dbReference type="SUPFAM" id="SSF55781">
    <property type="entry name" value="GAF domain-like"/>
    <property type="match status" value="1"/>
</dbReference>
<feature type="modified residue" description="4-aspartylphosphate" evidence="6">
    <location>
        <position position="1069"/>
    </location>
</feature>
<dbReference type="STRING" id="692275.M3BRU4"/>
<evidence type="ECO:0000256" key="2">
    <source>
        <dbReference type="ARBA" id="ARBA00012438"/>
    </source>
</evidence>
<dbReference type="RefSeq" id="XP_016756954.1">
    <property type="nucleotide sequence ID" value="XM_016909261.1"/>
</dbReference>
<dbReference type="Gene3D" id="3.40.50.2300">
    <property type="match status" value="1"/>
</dbReference>
<dbReference type="InterPro" id="IPR003594">
    <property type="entry name" value="HATPase_dom"/>
</dbReference>
<dbReference type="HOGENOM" id="CLU_002763_0_0_1"/>
<dbReference type="EMBL" id="KB456270">
    <property type="protein sequence ID" value="EMF08833.1"/>
    <property type="molecule type" value="Genomic_DNA"/>
</dbReference>
<dbReference type="InterPro" id="IPR004358">
    <property type="entry name" value="Sig_transdc_His_kin-like_C"/>
</dbReference>
<evidence type="ECO:0000256" key="7">
    <source>
        <dbReference type="SAM" id="MobiDB-lite"/>
    </source>
</evidence>
<accession>M3BRU4</accession>
<dbReference type="SMART" id="SM00387">
    <property type="entry name" value="HATPase_c"/>
    <property type="match status" value="1"/>
</dbReference>
<dbReference type="InterPro" id="IPR003661">
    <property type="entry name" value="HisK_dim/P_dom"/>
</dbReference>
<dbReference type="FunFam" id="1.10.287.130:FF:000023">
    <property type="entry name" value="Sensor histidine kinase/response regulator, putative"/>
    <property type="match status" value="1"/>
</dbReference>
<feature type="region of interest" description="Disordered" evidence="7">
    <location>
        <begin position="966"/>
        <end position="1012"/>
    </location>
</feature>
<feature type="compositionally biased region" description="Basic and acidic residues" evidence="7">
    <location>
        <begin position="600"/>
        <end position="611"/>
    </location>
</feature>
<feature type="compositionally biased region" description="Polar residues" evidence="7">
    <location>
        <begin position="989"/>
        <end position="998"/>
    </location>
</feature>
<dbReference type="SMART" id="SM00388">
    <property type="entry name" value="HisKA"/>
    <property type="match status" value="1"/>
</dbReference>
<dbReference type="InterPro" id="IPR011006">
    <property type="entry name" value="CheY-like_superfamily"/>
</dbReference>
<dbReference type="GeneID" id="27906398"/>
<keyword evidence="11" id="KW-1185">Reference proteome</keyword>
<evidence type="ECO:0000259" key="8">
    <source>
        <dbReference type="PROSITE" id="PS50109"/>
    </source>
</evidence>
<proteinExistence type="predicted"/>
<dbReference type="CDD" id="cd00082">
    <property type="entry name" value="HisKA"/>
    <property type="match status" value="1"/>
</dbReference>
<feature type="region of interest" description="Disordered" evidence="7">
    <location>
        <begin position="437"/>
        <end position="458"/>
    </location>
</feature>
<dbReference type="SUPFAM" id="SSF55874">
    <property type="entry name" value="ATPase domain of HSP90 chaperone/DNA topoisomerase II/histidine kinase"/>
    <property type="match status" value="1"/>
</dbReference>
<feature type="compositionally biased region" description="Polar residues" evidence="7">
    <location>
        <begin position="437"/>
        <end position="449"/>
    </location>
</feature>
<evidence type="ECO:0000256" key="5">
    <source>
        <dbReference type="ARBA" id="ARBA00022777"/>
    </source>
</evidence>
<dbReference type="Pfam" id="PF00512">
    <property type="entry name" value="HisKA"/>
    <property type="match status" value="1"/>
</dbReference>
<organism evidence="10 11">
    <name type="scientific">Sphaerulina musiva (strain SO2202)</name>
    <name type="common">Poplar stem canker fungus</name>
    <name type="synonym">Septoria musiva</name>
    <dbReference type="NCBI Taxonomy" id="692275"/>
    <lineage>
        <taxon>Eukaryota</taxon>
        <taxon>Fungi</taxon>
        <taxon>Dikarya</taxon>
        <taxon>Ascomycota</taxon>
        <taxon>Pezizomycotina</taxon>
        <taxon>Dothideomycetes</taxon>
        <taxon>Dothideomycetidae</taxon>
        <taxon>Mycosphaerellales</taxon>
        <taxon>Mycosphaerellaceae</taxon>
        <taxon>Sphaerulina</taxon>
    </lineage>
</organism>
<keyword evidence="5" id="KW-0418">Kinase</keyword>
<dbReference type="EC" id="2.7.13.3" evidence="2"/>
<dbReference type="InterPro" id="IPR001789">
    <property type="entry name" value="Sig_transdc_resp-reg_receiver"/>
</dbReference>
<feature type="domain" description="Response regulatory" evidence="9">
    <location>
        <begin position="1018"/>
        <end position="1139"/>
    </location>
</feature>
<dbReference type="Gene3D" id="1.10.287.130">
    <property type="match status" value="1"/>
</dbReference>
<dbReference type="PANTHER" id="PTHR43047">
    <property type="entry name" value="TWO-COMPONENT HISTIDINE PROTEIN KINASE"/>
    <property type="match status" value="1"/>
</dbReference>
<evidence type="ECO:0000313" key="10">
    <source>
        <dbReference type="EMBL" id="EMF08833.1"/>
    </source>
</evidence>
<dbReference type="OMA" id="YREEKMV"/>
<dbReference type="GO" id="GO:0000155">
    <property type="term" value="F:phosphorelay sensor kinase activity"/>
    <property type="evidence" value="ECO:0007669"/>
    <property type="project" value="InterPro"/>
</dbReference>
<keyword evidence="3 6" id="KW-0597">Phosphoprotein</keyword>
<evidence type="ECO:0000259" key="9">
    <source>
        <dbReference type="PROSITE" id="PS50110"/>
    </source>
</evidence>
<dbReference type="InterPro" id="IPR036890">
    <property type="entry name" value="HATPase_C_sf"/>
</dbReference>
<dbReference type="AlphaFoldDB" id="M3BRU4"/>
<dbReference type="GO" id="GO:0005886">
    <property type="term" value="C:plasma membrane"/>
    <property type="evidence" value="ECO:0007669"/>
    <property type="project" value="TreeGrafter"/>
</dbReference>
<dbReference type="SMART" id="SM00448">
    <property type="entry name" value="REC"/>
    <property type="match status" value="1"/>
</dbReference>
<dbReference type="PROSITE" id="PS50110">
    <property type="entry name" value="RESPONSE_REGULATORY"/>
    <property type="match status" value="1"/>
</dbReference>
<evidence type="ECO:0000313" key="11">
    <source>
        <dbReference type="Proteomes" id="UP000016931"/>
    </source>
</evidence>
<dbReference type="eggNOG" id="KOG0519">
    <property type="taxonomic scope" value="Eukaryota"/>
</dbReference>
<dbReference type="PANTHER" id="PTHR43047:SF72">
    <property type="entry name" value="OSMOSENSING HISTIDINE PROTEIN KINASE SLN1"/>
    <property type="match status" value="1"/>
</dbReference>
<feature type="region of interest" description="Disordered" evidence="7">
    <location>
        <begin position="600"/>
        <end position="620"/>
    </location>
</feature>
<comment type="catalytic activity">
    <reaction evidence="1">
        <text>ATP + protein L-histidine = ADP + protein N-phospho-L-histidine.</text>
        <dbReference type="EC" id="2.7.13.3"/>
    </reaction>
</comment>